<organism evidence="1 2">
    <name type="scientific">Adineta ricciae</name>
    <name type="common">Rotifer</name>
    <dbReference type="NCBI Taxonomy" id="249248"/>
    <lineage>
        <taxon>Eukaryota</taxon>
        <taxon>Metazoa</taxon>
        <taxon>Spiralia</taxon>
        <taxon>Gnathifera</taxon>
        <taxon>Rotifera</taxon>
        <taxon>Eurotatoria</taxon>
        <taxon>Bdelloidea</taxon>
        <taxon>Adinetida</taxon>
        <taxon>Adinetidae</taxon>
        <taxon>Adineta</taxon>
    </lineage>
</organism>
<dbReference type="OrthoDB" id="10006310at2759"/>
<sequence>MMYRIALDNRKGQTTYCLHFVNPTLSSLPSIELIAMKSQVLTLLLLTIGAHLFQSTHQYRLRKRELTEYHLTSFIVSSCSADKIDMFTQTLCDQTLQSALMGQFPVLMYYCKVMGSGSRYCDNLNRYQLALENVATKRFASRRFVRAIPENKRSYRKKPTSHTGTDFDQNLLRVCMEKTDESPVIIHRICNHTLDAIEQGQYPEIKQLCKSHPGSSYCRVVLSSALQNFLPSSKELSSSLSSLPSPYAPDSHLTSVKFDSLKMSDVDSNVDQQRMNKNTNKLSLL</sequence>
<dbReference type="AlphaFoldDB" id="A0A813ZAY9"/>
<reference evidence="1" key="1">
    <citation type="submission" date="2021-02" db="EMBL/GenBank/DDBJ databases">
        <authorList>
            <person name="Nowell W R."/>
        </authorList>
    </citation>
    <scope>NUCLEOTIDE SEQUENCE</scope>
</reference>
<proteinExistence type="predicted"/>
<evidence type="ECO:0000313" key="1">
    <source>
        <dbReference type="EMBL" id="CAF0895696.1"/>
    </source>
</evidence>
<protein>
    <submittedName>
        <fullName evidence="1">Uncharacterized protein</fullName>
    </submittedName>
</protein>
<comment type="caution">
    <text evidence="1">The sequence shown here is derived from an EMBL/GenBank/DDBJ whole genome shotgun (WGS) entry which is preliminary data.</text>
</comment>
<dbReference type="EMBL" id="CAJNOJ010000032">
    <property type="protein sequence ID" value="CAF0895696.1"/>
    <property type="molecule type" value="Genomic_DNA"/>
</dbReference>
<name>A0A813ZAY9_ADIRI</name>
<accession>A0A813ZAY9</accession>
<gene>
    <name evidence="1" type="ORF">EDS130_LOCUS9513</name>
</gene>
<dbReference type="Proteomes" id="UP000663852">
    <property type="component" value="Unassembled WGS sequence"/>
</dbReference>
<evidence type="ECO:0000313" key="2">
    <source>
        <dbReference type="Proteomes" id="UP000663852"/>
    </source>
</evidence>